<name>A0A6J7H731_9ZZZZ</name>
<dbReference type="EMBL" id="CAFBMO010000075">
    <property type="protein sequence ID" value="CAB4915582.1"/>
    <property type="molecule type" value="Genomic_DNA"/>
</dbReference>
<dbReference type="GO" id="GO:0016747">
    <property type="term" value="F:acyltransferase activity, transferring groups other than amino-acyl groups"/>
    <property type="evidence" value="ECO:0007669"/>
    <property type="project" value="InterPro"/>
</dbReference>
<dbReference type="InterPro" id="IPR055140">
    <property type="entry name" value="Thiolase_C_2"/>
</dbReference>
<proteinExistence type="predicted"/>
<gene>
    <name evidence="2" type="ORF">UFOPK3576_01399</name>
</gene>
<feature type="domain" description="Thiolase C-terminal" evidence="1">
    <location>
        <begin position="264"/>
        <end position="389"/>
    </location>
</feature>
<dbReference type="InterPro" id="IPR016039">
    <property type="entry name" value="Thiolase-like"/>
</dbReference>
<evidence type="ECO:0000259" key="1">
    <source>
        <dbReference type="Pfam" id="PF22691"/>
    </source>
</evidence>
<dbReference type="Pfam" id="PF22691">
    <property type="entry name" value="Thiolase_C_1"/>
    <property type="match status" value="1"/>
</dbReference>
<sequence>MAKRDRVAAIGVGYSTTGRRTGLNRRQLVAQAAKAAMADCGISPDQIDGVVLHAGVAGAEPPGLDWIDALDVAQMLGITPITFYNSDQGGPAYFHAAISAIAAIQSGQAHTVLTVRVINQRLSSAEERDSVQGPMRISGDSQFTMPFGSVTPIQTIAALPAQRHMERYGTTEEQFGAHVIAQRANAVLNDEAIMRDPLTMDDYLNSRYVSKPVRLLDCDYPVDSASAVIYTTEERSRDFAKKPVFVESAAASATDILPAGFEKLHDLNMNSPYHAAKTLWSRTDLKPSDVDCAQLYDGFTIIVFQWLEALGFCGEGEAGSFVESGATRLDGSLPVNTDGGACNVGRRHGANFCIESIRQLRGNESGARQVKDAEVAVWANATGPFSGAVLMTAD</sequence>
<dbReference type="PANTHER" id="PTHR42870">
    <property type="entry name" value="ACETYL-COA C-ACETYLTRANSFERASE"/>
    <property type="match status" value="1"/>
</dbReference>
<dbReference type="PANTHER" id="PTHR42870:SF1">
    <property type="entry name" value="NON-SPECIFIC LIPID-TRANSFER PROTEIN-LIKE 2"/>
    <property type="match status" value="1"/>
</dbReference>
<dbReference type="SUPFAM" id="SSF53901">
    <property type="entry name" value="Thiolase-like"/>
    <property type="match status" value="1"/>
</dbReference>
<dbReference type="AlphaFoldDB" id="A0A6J7H731"/>
<accession>A0A6J7H731</accession>
<reference evidence="2" key="1">
    <citation type="submission" date="2020-05" db="EMBL/GenBank/DDBJ databases">
        <authorList>
            <person name="Chiriac C."/>
            <person name="Salcher M."/>
            <person name="Ghai R."/>
            <person name="Kavagutti S V."/>
        </authorList>
    </citation>
    <scope>NUCLEOTIDE SEQUENCE</scope>
</reference>
<dbReference type="Gene3D" id="3.40.47.10">
    <property type="match status" value="1"/>
</dbReference>
<dbReference type="CDD" id="cd00829">
    <property type="entry name" value="SCP-x_thiolase"/>
    <property type="match status" value="1"/>
</dbReference>
<protein>
    <submittedName>
        <fullName evidence="2">Unannotated protein</fullName>
    </submittedName>
</protein>
<dbReference type="InterPro" id="IPR002155">
    <property type="entry name" value="Thiolase"/>
</dbReference>
<evidence type="ECO:0000313" key="2">
    <source>
        <dbReference type="EMBL" id="CAB4915582.1"/>
    </source>
</evidence>
<dbReference type="PIRSF" id="PIRSF000429">
    <property type="entry name" value="Ac-CoA_Ac_transf"/>
    <property type="match status" value="1"/>
</dbReference>
<organism evidence="2">
    <name type="scientific">freshwater metagenome</name>
    <dbReference type="NCBI Taxonomy" id="449393"/>
    <lineage>
        <taxon>unclassified sequences</taxon>
        <taxon>metagenomes</taxon>
        <taxon>ecological metagenomes</taxon>
    </lineage>
</organism>